<dbReference type="InterPro" id="IPR011701">
    <property type="entry name" value="MFS"/>
</dbReference>
<feature type="transmembrane region" description="Helical" evidence="6">
    <location>
        <begin position="295"/>
        <end position="319"/>
    </location>
</feature>
<dbReference type="EMBL" id="JARAYU010000043">
    <property type="protein sequence ID" value="MDX3707154.1"/>
    <property type="molecule type" value="Genomic_DNA"/>
</dbReference>
<evidence type="ECO:0000256" key="2">
    <source>
        <dbReference type="ARBA" id="ARBA00022692"/>
    </source>
</evidence>
<dbReference type="CDD" id="cd17393">
    <property type="entry name" value="MFS_MosC_like"/>
    <property type="match status" value="1"/>
</dbReference>
<feature type="transmembrane region" description="Helical" evidence="6">
    <location>
        <begin position="12"/>
        <end position="30"/>
    </location>
</feature>
<evidence type="ECO:0000256" key="5">
    <source>
        <dbReference type="SAM" id="MobiDB-lite"/>
    </source>
</evidence>
<dbReference type="PANTHER" id="PTHR23514:SF13">
    <property type="entry name" value="INNER MEMBRANE PROTEIN YBJJ"/>
    <property type="match status" value="1"/>
</dbReference>
<feature type="transmembrane region" description="Helical" evidence="6">
    <location>
        <begin position="202"/>
        <end position="220"/>
    </location>
</feature>
<evidence type="ECO:0000256" key="1">
    <source>
        <dbReference type="ARBA" id="ARBA00004651"/>
    </source>
</evidence>
<dbReference type="InterPro" id="IPR036259">
    <property type="entry name" value="MFS_trans_sf"/>
</dbReference>
<keyword evidence="2 6" id="KW-0812">Transmembrane</keyword>
<dbReference type="Proteomes" id="UP001271274">
    <property type="component" value="Unassembled WGS sequence"/>
</dbReference>
<feature type="transmembrane region" description="Helical" evidence="6">
    <location>
        <begin position="268"/>
        <end position="289"/>
    </location>
</feature>
<dbReference type="PANTHER" id="PTHR23514">
    <property type="entry name" value="BYPASS OF STOP CODON PROTEIN 6"/>
    <property type="match status" value="1"/>
</dbReference>
<evidence type="ECO:0000256" key="4">
    <source>
        <dbReference type="ARBA" id="ARBA00023136"/>
    </source>
</evidence>
<feature type="transmembrane region" description="Helical" evidence="6">
    <location>
        <begin position="131"/>
        <end position="151"/>
    </location>
</feature>
<keyword evidence="4 6" id="KW-0472">Membrane</keyword>
<feature type="transmembrane region" description="Helical" evidence="6">
    <location>
        <begin position="331"/>
        <end position="350"/>
    </location>
</feature>
<feature type="transmembrane region" description="Helical" evidence="6">
    <location>
        <begin position="42"/>
        <end position="61"/>
    </location>
</feature>
<feature type="transmembrane region" description="Helical" evidence="6">
    <location>
        <begin position="356"/>
        <end position="376"/>
    </location>
</feature>
<name>A0ABU4NWV2_9ACTN</name>
<dbReference type="SUPFAM" id="SSF103473">
    <property type="entry name" value="MFS general substrate transporter"/>
    <property type="match status" value="1"/>
</dbReference>
<feature type="region of interest" description="Disordered" evidence="5">
    <location>
        <begin position="383"/>
        <end position="405"/>
    </location>
</feature>
<protein>
    <submittedName>
        <fullName evidence="8">MFS transporter</fullName>
    </submittedName>
</protein>
<evidence type="ECO:0000313" key="8">
    <source>
        <dbReference type="EMBL" id="MDX3707154.1"/>
    </source>
</evidence>
<evidence type="ECO:0000313" key="9">
    <source>
        <dbReference type="Proteomes" id="UP001271274"/>
    </source>
</evidence>
<sequence length="405" mass="42213">MTDVLRRGRAALAFSFFAQGVAFALLVTRIPAIQDRYGVSDALLPLFLAAVPILAGVGSVCTEHLVKKVPPSRVLRWSQPVVLLALLGVGAGEQLVVLGASLAAFGLAVGALDASMNMLGVSLQRSYGRSIMLGFHAVYSLGGIAGASLAWVGAHWDVPLLPLYLPVVIALLPATLAASRWYVDGGGPEDKAPTTSEAGGNVAFKMLLPLCLVMCFAYIGDSTVSNWSAKYLQDVLGSSDQMSTVPYNVYMVTTLIGRSIGDLGVRKFGAVAVVRVGAVVAAVGFAVVAGAPGAWVGMLGFTLLGLGLCVLVPQTFAAAGRLFPGASDAAVARLNIFNYVGFLIGSPLVGALGDLWSYRGAMLVPMVLVLVTLVYARSFETEPDRYGGKHERPRTADVGRGSNGL</sequence>
<accession>A0ABU4NWV2</accession>
<feature type="compositionally biased region" description="Basic and acidic residues" evidence="5">
    <location>
        <begin position="383"/>
        <end position="397"/>
    </location>
</feature>
<proteinExistence type="predicted"/>
<feature type="domain" description="Major facilitator superfamily (MFS) profile" evidence="7">
    <location>
        <begin position="206"/>
        <end position="405"/>
    </location>
</feature>
<evidence type="ECO:0000256" key="6">
    <source>
        <dbReference type="SAM" id="Phobius"/>
    </source>
</evidence>
<comment type="subcellular location">
    <subcellularLocation>
        <location evidence="1">Cell membrane</location>
        <topology evidence="1">Multi-pass membrane protein</topology>
    </subcellularLocation>
</comment>
<evidence type="ECO:0000259" key="7">
    <source>
        <dbReference type="PROSITE" id="PS50850"/>
    </source>
</evidence>
<dbReference type="Pfam" id="PF07690">
    <property type="entry name" value="MFS_1"/>
    <property type="match status" value="1"/>
</dbReference>
<dbReference type="PROSITE" id="PS50850">
    <property type="entry name" value="MFS"/>
    <property type="match status" value="1"/>
</dbReference>
<keyword evidence="9" id="KW-1185">Reference proteome</keyword>
<reference evidence="8 9" key="1">
    <citation type="journal article" date="2023" name="Microb. Genom.">
        <title>Mesoterricola silvestris gen. nov., sp. nov., Mesoterricola sediminis sp. nov., Geothrix oryzae sp. nov., Geothrix edaphica sp. nov., Geothrix rubra sp. nov., and Geothrix limicola sp. nov., six novel members of Acidobacteriota isolated from soils.</title>
        <authorList>
            <person name="Weisberg A.J."/>
            <person name="Pearce E."/>
            <person name="Kramer C.G."/>
            <person name="Chang J.H."/>
            <person name="Clarke C.R."/>
        </authorList>
    </citation>
    <scope>NUCLEOTIDE SEQUENCE [LARGE SCALE GENOMIC DNA]</scope>
    <source>
        <strain evidence="8 9">ID09-01A</strain>
    </source>
</reference>
<gene>
    <name evidence="8" type="ORF">PV662_47300</name>
</gene>
<dbReference type="Gene3D" id="1.20.1250.20">
    <property type="entry name" value="MFS general substrate transporter like domains"/>
    <property type="match status" value="2"/>
</dbReference>
<evidence type="ECO:0000256" key="3">
    <source>
        <dbReference type="ARBA" id="ARBA00022989"/>
    </source>
</evidence>
<organism evidence="8 9">
    <name type="scientific">Streptomyces europaeiscabiei</name>
    <dbReference type="NCBI Taxonomy" id="146819"/>
    <lineage>
        <taxon>Bacteria</taxon>
        <taxon>Bacillati</taxon>
        <taxon>Actinomycetota</taxon>
        <taxon>Actinomycetes</taxon>
        <taxon>Kitasatosporales</taxon>
        <taxon>Streptomycetaceae</taxon>
        <taxon>Streptomyces</taxon>
    </lineage>
</organism>
<keyword evidence="3 6" id="KW-1133">Transmembrane helix</keyword>
<feature type="transmembrane region" description="Helical" evidence="6">
    <location>
        <begin position="163"/>
        <end position="182"/>
    </location>
</feature>
<dbReference type="InterPro" id="IPR020846">
    <property type="entry name" value="MFS_dom"/>
</dbReference>
<dbReference type="RefSeq" id="WP_046709891.1">
    <property type="nucleotide sequence ID" value="NZ_JARAUR010000630.1"/>
</dbReference>
<feature type="transmembrane region" description="Helical" evidence="6">
    <location>
        <begin position="81"/>
        <end position="111"/>
    </location>
</feature>
<comment type="caution">
    <text evidence="8">The sequence shown here is derived from an EMBL/GenBank/DDBJ whole genome shotgun (WGS) entry which is preliminary data.</text>
</comment>
<dbReference type="InterPro" id="IPR051788">
    <property type="entry name" value="MFS_Transporter"/>
</dbReference>